<evidence type="ECO:0000313" key="2">
    <source>
        <dbReference type="EMBL" id="KAJ8033858.1"/>
    </source>
</evidence>
<feature type="domain" description="N-acetyltransferase" evidence="1">
    <location>
        <begin position="47"/>
        <end position="183"/>
    </location>
</feature>
<evidence type="ECO:0000313" key="3">
    <source>
        <dbReference type="Proteomes" id="UP001152320"/>
    </source>
</evidence>
<dbReference type="SUPFAM" id="SSF55729">
    <property type="entry name" value="Acyl-CoA N-acyltransferases (Nat)"/>
    <property type="match status" value="1"/>
</dbReference>
<comment type="caution">
    <text evidence="2">The sequence shown here is derived from an EMBL/GenBank/DDBJ whole genome shotgun (WGS) entry which is preliminary data.</text>
</comment>
<dbReference type="InterPro" id="IPR041496">
    <property type="entry name" value="YitH/HolE_GNAT"/>
</dbReference>
<dbReference type="EMBL" id="JAIZAY010000011">
    <property type="protein sequence ID" value="KAJ8033858.1"/>
    <property type="molecule type" value="Genomic_DNA"/>
</dbReference>
<dbReference type="AlphaFoldDB" id="A0A9Q1BV50"/>
<sequence>MYLTGLTGIRLLRSVQPSLKTLLRQNLSKYPWFSRSERFSSEVSAPFKLRTLHPKEAAAIGSSQTDHDLRFKAEDYKVFHKLDPSGYFVATTDSGEIAGIIGAPALTQDEGTIGFLHVHNDFKNESLEEFLWTAAMKHLGNRQISLDVSSDEVEVCQQLGFKEAWRSGLFKGTGAQLLPHIAELTNSSVIREIKDVPFSKVVYFDETVVGYERVNFLYQWTNMVPPPAAVAAYAAEEEVVGYGVLRELHHPQTYRIGPLYANNMAMAQVLLVSLISTIPGKTYYLQSPLTNLSFIKLLTDQLYMEKLEESVRMYNFDDHSFPTHKVFGITSTDIGS</sequence>
<dbReference type="Pfam" id="PF18014">
    <property type="entry name" value="Acetyltransf_18"/>
    <property type="match status" value="1"/>
</dbReference>
<dbReference type="PANTHER" id="PTHR47237:SF1">
    <property type="entry name" value="SLL0310 PROTEIN"/>
    <property type="match status" value="1"/>
</dbReference>
<dbReference type="Gene3D" id="3.40.630.30">
    <property type="match status" value="1"/>
</dbReference>
<protein>
    <recommendedName>
        <fullName evidence="1">N-acetyltransferase domain-containing protein</fullName>
    </recommendedName>
</protein>
<name>A0A9Q1BV50_HOLLE</name>
<dbReference type="GO" id="GO:0016747">
    <property type="term" value="F:acyltransferase activity, transferring groups other than amino-acyl groups"/>
    <property type="evidence" value="ECO:0007669"/>
    <property type="project" value="InterPro"/>
</dbReference>
<keyword evidence="3" id="KW-1185">Reference proteome</keyword>
<accession>A0A9Q1BV50</accession>
<dbReference type="InterPro" id="IPR052729">
    <property type="entry name" value="Acyl/Acetyltrans_Enzymes"/>
</dbReference>
<reference evidence="2" key="1">
    <citation type="submission" date="2021-10" db="EMBL/GenBank/DDBJ databases">
        <title>Tropical sea cucumber genome reveals ecological adaptation and Cuvierian tubules defense mechanism.</title>
        <authorList>
            <person name="Chen T."/>
        </authorList>
    </citation>
    <scope>NUCLEOTIDE SEQUENCE</scope>
    <source>
        <strain evidence="2">Nanhai2018</strain>
        <tissue evidence="2">Muscle</tissue>
    </source>
</reference>
<dbReference type="PROSITE" id="PS51186">
    <property type="entry name" value="GNAT"/>
    <property type="match status" value="1"/>
</dbReference>
<dbReference type="InterPro" id="IPR000182">
    <property type="entry name" value="GNAT_dom"/>
</dbReference>
<dbReference type="PANTHER" id="PTHR47237">
    <property type="entry name" value="SLL0310 PROTEIN"/>
    <property type="match status" value="1"/>
</dbReference>
<dbReference type="Pfam" id="PF13673">
    <property type="entry name" value="Acetyltransf_10"/>
    <property type="match status" value="1"/>
</dbReference>
<gene>
    <name evidence="2" type="ORF">HOLleu_24227</name>
</gene>
<dbReference type="Gene3D" id="3.40.630.90">
    <property type="match status" value="1"/>
</dbReference>
<dbReference type="InterPro" id="IPR016181">
    <property type="entry name" value="Acyl_CoA_acyltransferase"/>
</dbReference>
<proteinExistence type="predicted"/>
<dbReference type="Proteomes" id="UP001152320">
    <property type="component" value="Chromosome 11"/>
</dbReference>
<organism evidence="2 3">
    <name type="scientific">Holothuria leucospilota</name>
    <name type="common">Black long sea cucumber</name>
    <name type="synonym">Mertensiothuria leucospilota</name>
    <dbReference type="NCBI Taxonomy" id="206669"/>
    <lineage>
        <taxon>Eukaryota</taxon>
        <taxon>Metazoa</taxon>
        <taxon>Echinodermata</taxon>
        <taxon>Eleutherozoa</taxon>
        <taxon>Echinozoa</taxon>
        <taxon>Holothuroidea</taxon>
        <taxon>Aspidochirotacea</taxon>
        <taxon>Aspidochirotida</taxon>
        <taxon>Holothuriidae</taxon>
        <taxon>Holothuria</taxon>
    </lineage>
</organism>
<dbReference type="OrthoDB" id="5771378at2759"/>
<evidence type="ECO:0000259" key="1">
    <source>
        <dbReference type="PROSITE" id="PS51186"/>
    </source>
</evidence>